<reference evidence="2" key="1">
    <citation type="journal article" date="2014" name="Front. Microbiol.">
        <title>High frequency of phylogenetically diverse reductive dehalogenase-homologous genes in deep subseafloor sedimentary metagenomes.</title>
        <authorList>
            <person name="Kawai M."/>
            <person name="Futagami T."/>
            <person name="Toyoda A."/>
            <person name="Takaki Y."/>
            <person name="Nishi S."/>
            <person name="Hori S."/>
            <person name="Arai W."/>
            <person name="Tsubouchi T."/>
            <person name="Morono Y."/>
            <person name="Uchiyama I."/>
            <person name="Ito T."/>
            <person name="Fujiyama A."/>
            <person name="Inagaki F."/>
            <person name="Takami H."/>
        </authorList>
    </citation>
    <scope>NUCLEOTIDE SEQUENCE</scope>
    <source>
        <strain evidence="2">Expedition CK06-06</strain>
    </source>
</reference>
<name>X1UHD4_9ZZZZ</name>
<dbReference type="EMBL" id="BARW01019133">
    <property type="protein sequence ID" value="GAI91774.1"/>
    <property type="molecule type" value="Genomic_DNA"/>
</dbReference>
<sequence length="187" mass="20683">MLQRLTRSEWFLQGHKNPNLGYRFDPATGTSKPDLPTDFRYLRKPELSPEDLETIKEIRENDEGLAPEVVDSLVRGFVKSKLKGVSPGPDASACGVGSERSGVEPGPARGPGPGEKKAVAAASKKRAKVKRLKVAPGDVVKYAKKKGVKRSSVVILRALYRGSWWGNSSKLWVWHEPKHRDGRWNTG</sequence>
<accession>X1UHD4</accession>
<dbReference type="AlphaFoldDB" id="X1UHD4"/>
<evidence type="ECO:0000256" key="1">
    <source>
        <dbReference type="SAM" id="MobiDB-lite"/>
    </source>
</evidence>
<evidence type="ECO:0000313" key="2">
    <source>
        <dbReference type="EMBL" id="GAI91774.1"/>
    </source>
</evidence>
<gene>
    <name evidence="2" type="ORF">S12H4_32610</name>
</gene>
<comment type="caution">
    <text evidence="2">The sequence shown here is derived from an EMBL/GenBank/DDBJ whole genome shotgun (WGS) entry which is preliminary data.</text>
</comment>
<protein>
    <submittedName>
        <fullName evidence="2">Uncharacterized protein</fullName>
    </submittedName>
</protein>
<feature type="region of interest" description="Disordered" evidence="1">
    <location>
        <begin position="83"/>
        <end position="116"/>
    </location>
</feature>
<organism evidence="2">
    <name type="scientific">marine sediment metagenome</name>
    <dbReference type="NCBI Taxonomy" id="412755"/>
    <lineage>
        <taxon>unclassified sequences</taxon>
        <taxon>metagenomes</taxon>
        <taxon>ecological metagenomes</taxon>
    </lineage>
</organism>
<proteinExistence type="predicted"/>
<feature type="non-terminal residue" evidence="2">
    <location>
        <position position="187"/>
    </location>
</feature>